<sequence>LLQDAQRQLTAKNNGVQEVAQDQERMLQCLRETLHNKDQEVGELYQIIGDHEDTVAKLQDMLLKSQSEHLQFFQVMPTQMDFLDLQNTLLLTQMELQKKQMALTQKEHQLTDAKRFQQLLEVQLLEGKQQKETTWNHNQELHITLRKIQRELQEKNQHLKHVEEEKCTKLAAQEQSIQKLKETVSKKDQMLQVSTKSICKPSHQNLISALTCSCIFKSQLQYF</sequence>
<dbReference type="GO" id="GO:0090063">
    <property type="term" value="P:positive regulation of microtubule nucleation"/>
    <property type="evidence" value="ECO:0007669"/>
    <property type="project" value="TreeGrafter"/>
</dbReference>
<protein>
    <submittedName>
        <fullName evidence="2">Uncharacterized protein</fullName>
    </submittedName>
</protein>
<organism evidence="2">
    <name type="scientific">Aquarana catesbeiana</name>
    <name type="common">American bullfrog</name>
    <name type="synonym">Rana catesbeiana</name>
    <dbReference type="NCBI Taxonomy" id="8400"/>
    <lineage>
        <taxon>Eukaryota</taxon>
        <taxon>Metazoa</taxon>
        <taxon>Chordata</taxon>
        <taxon>Craniata</taxon>
        <taxon>Vertebrata</taxon>
        <taxon>Euteleostomi</taxon>
        <taxon>Amphibia</taxon>
        <taxon>Batrachia</taxon>
        <taxon>Anura</taxon>
        <taxon>Neobatrachia</taxon>
        <taxon>Ranoidea</taxon>
        <taxon>Ranidae</taxon>
        <taxon>Aquarana</taxon>
    </lineage>
</organism>
<dbReference type="InterPro" id="IPR052593">
    <property type="entry name" value="MT-associated_AKAP9-binding"/>
</dbReference>
<evidence type="ECO:0000256" key="1">
    <source>
        <dbReference type="SAM" id="Coils"/>
    </source>
</evidence>
<dbReference type="OrthoDB" id="10255000at2759"/>
<dbReference type="GO" id="GO:0007098">
    <property type="term" value="P:centrosome cycle"/>
    <property type="evidence" value="ECO:0007669"/>
    <property type="project" value="TreeGrafter"/>
</dbReference>
<accession>A0A2G9NV06</accession>
<keyword evidence="1" id="KW-0175">Coiled coil</keyword>
<gene>
    <name evidence="2" type="ORF">AB205_0001400</name>
</gene>
<dbReference type="AlphaFoldDB" id="A0A2G9NV06"/>
<dbReference type="EMBL" id="KV923356">
    <property type="protein sequence ID" value="PIN94909.1"/>
    <property type="molecule type" value="Genomic_DNA"/>
</dbReference>
<dbReference type="GO" id="GO:0005794">
    <property type="term" value="C:Golgi apparatus"/>
    <property type="evidence" value="ECO:0007669"/>
    <property type="project" value="TreeGrafter"/>
</dbReference>
<dbReference type="PANTHER" id="PTHR46501:SF2">
    <property type="entry name" value="MYOMEGALIN"/>
    <property type="match status" value="1"/>
</dbReference>
<evidence type="ECO:0000313" key="2">
    <source>
        <dbReference type="EMBL" id="PIN94909.1"/>
    </source>
</evidence>
<name>A0A2G9NV06_AQUCT</name>
<dbReference type="PANTHER" id="PTHR46501">
    <property type="entry name" value="MYOMEGALIN"/>
    <property type="match status" value="1"/>
</dbReference>
<feature type="coiled-coil region" evidence="1">
    <location>
        <begin position="138"/>
        <end position="190"/>
    </location>
</feature>
<dbReference type="GO" id="GO:0005813">
    <property type="term" value="C:centrosome"/>
    <property type="evidence" value="ECO:0007669"/>
    <property type="project" value="TreeGrafter"/>
</dbReference>
<proteinExistence type="predicted"/>
<dbReference type="GO" id="GO:1903358">
    <property type="term" value="P:regulation of Golgi organization"/>
    <property type="evidence" value="ECO:0007669"/>
    <property type="project" value="TreeGrafter"/>
</dbReference>
<feature type="non-terminal residue" evidence="2">
    <location>
        <position position="1"/>
    </location>
</feature>
<reference evidence="2" key="1">
    <citation type="submission" date="2017-08" db="EMBL/GenBank/DDBJ databases">
        <title>Assembly of the North American Bullfrog Genome.</title>
        <authorList>
            <person name="Warren R.L."/>
            <person name="Vandervalk B.P."/>
            <person name="Kucuk E."/>
            <person name="Birol I."/>
            <person name="Helbing C."/>
            <person name="Pandoh P."/>
            <person name="Behsaz B."/>
            <person name="Mohamadi H."/>
            <person name="Chu J."/>
            <person name="Jackman S."/>
            <person name="Hammond S.A."/>
            <person name="Veldhoen N."/>
            <person name="Kirk H."/>
            <person name="Zhao Y."/>
            <person name="Coope R."/>
            <person name="Pleasance S."/>
            <person name="Moore R."/>
            <person name="Holt R."/>
        </authorList>
    </citation>
    <scope>NUCLEOTIDE SEQUENCE</scope>
    <source>
        <strain evidence="2">Bruno</strain>
        <tissue evidence="2">Liver</tissue>
    </source>
</reference>
<dbReference type="GO" id="GO:0060090">
    <property type="term" value="F:molecular adaptor activity"/>
    <property type="evidence" value="ECO:0007669"/>
    <property type="project" value="TreeGrafter"/>
</dbReference>